<dbReference type="STRING" id="525897.Dbac_2853"/>
<feature type="domain" description="HTH cro/C1-type" evidence="2">
    <location>
        <begin position="6"/>
        <end position="60"/>
    </location>
</feature>
<dbReference type="InterPro" id="IPR010359">
    <property type="entry name" value="IrrE_HExxH"/>
</dbReference>
<dbReference type="CDD" id="cd00093">
    <property type="entry name" value="HTH_XRE"/>
    <property type="match status" value="1"/>
</dbReference>
<dbReference type="PANTHER" id="PTHR43236:SF1">
    <property type="entry name" value="BLL7220 PROTEIN"/>
    <property type="match status" value="1"/>
</dbReference>
<dbReference type="PANTHER" id="PTHR43236">
    <property type="entry name" value="ANTITOXIN HIGA1"/>
    <property type="match status" value="1"/>
</dbReference>
<comment type="similarity">
    <text evidence="1">Belongs to the short-chain fatty acyl-CoA assimilation regulator (ScfR) family.</text>
</comment>
<dbReference type="KEGG" id="dba:Dbac_2853"/>
<dbReference type="Pfam" id="PF01381">
    <property type="entry name" value="HTH_3"/>
    <property type="match status" value="1"/>
</dbReference>
<dbReference type="eggNOG" id="COG1396">
    <property type="taxonomic scope" value="Bacteria"/>
</dbReference>
<dbReference type="Gene3D" id="1.10.10.2910">
    <property type="match status" value="1"/>
</dbReference>
<dbReference type="EMBL" id="CP001629">
    <property type="protein sequence ID" value="ACU90928.1"/>
    <property type="molecule type" value="Genomic_DNA"/>
</dbReference>
<evidence type="ECO:0000259" key="2">
    <source>
        <dbReference type="PROSITE" id="PS50943"/>
    </source>
</evidence>
<dbReference type="AlphaFoldDB" id="C7LUL3"/>
<gene>
    <name evidence="3" type="ordered locus">Dbac_2853</name>
</gene>
<evidence type="ECO:0000313" key="3">
    <source>
        <dbReference type="EMBL" id="ACU90928.1"/>
    </source>
</evidence>
<dbReference type="SMART" id="SM00530">
    <property type="entry name" value="HTH_XRE"/>
    <property type="match status" value="1"/>
</dbReference>
<reference evidence="3 4" key="1">
    <citation type="journal article" date="2009" name="Stand. Genomic Sci.">
        <title>Complete genome sequence of Desulfomicrobium baculatum type strain (X).</title>
        <authorList>
            <person name="Copeland A."/>
            <person name="Spring S."/>
            <person name="Goker M."/>
            <person name="Schneider S."/>
            <person name="Lapidus A."/>
            <person name="Del Rio T.G."/>
            <person name="Tice H."/>
            <person name="Cheng J.F."/>
            <person name="Chen F."/>
            <person name="Nolan M."/>
            <person name="Bruce D."/>
            <person name="Goodwin L."/>
            <person name="Pitluck S."/>
            <person name="Ivanova N."/>
            <person name="Mavrommatis K."/>
            <person name="Ovchinnikova G."/>
            <person name="Pati A."/>
            <person name="Chen A."/>
            <person name="Palaniappan K."/>
            <person name="Land M."/>
            <person name="Hauser L."/>
            <person name="Chang Y.J."/>
            <person name="Jeffries C.C."/>
            <person name="Meincke L."/>
            <person name="Sims D."/>
            <person name="Brettin T."/>
            <person name="Detter J.C."/>
            <person name="Han C."/>
            <person name="Chain P."/>
            <person name="Bristow J."/>
            <person name="Eisen J.A."/>
            <person name="Markowitz V."/>
            <person name="Hugenholtz P."/>
            <person name="Kyrpides N.C."/>
            <person name="Klenk H.P."/>
            <person name="Lucas S."/>
        </authorList>
    </citation>
    <scope>NUCLEOTIDE SEQUENCE [LARGE SCALE GENOMIC DNA]</scope>
    <source>
        <strain evidence="4">DSM 4028 / VKM B-1378 / X</strain>
    </source>
</reference>
<dbReference type="Gene3D" id="1.10.260.40">
    <property type="entry name" value="lambda repressor-like DNA-binding domains"/>
    <property type="match status" value="1"/>
</dbReference>
<dbReference type="RefSeq" id="WP_015775017.1">
    <property type="nucleotide sequence ID" value="NC_013173.1"/>
</dbReference>
<dbReference type="InterPro" id="IPR010982">
    <property type="entry name" value="Lambda_DNA-bd_dom_sf"/>
</dbReference>
<accession>C7LUL3</accession>
<dbReference type="OrthoDB" id="9794834at2"/>
<dbReference type="HOGENOM" id="CLU_053651_0_0_7"/>
<name>C7LUL3_DESBD</name>
<dbReference type="InterPro" id="IPR001387">
    <property type="entry name" value="Cro/C1-type_HTH"/>
</dbReference>
<sequence>MIGERLQRARKAADLSLRNLAEQVGVSHTWINKFEKDQAMPDSKTLLKLGKVLGVRSEYFFRPEQVTLSQVEYRKKSTLPKKRLQAITHEILDHIERRMELEDLFPQPPVETFRLPAGLPDRVESYSQIEEVANHTRREWDLGMNPIPALIDLLEMKGIRVFCVDARNDAKFDGLFAYVADAPIVVVGKYWPGDRQRFTLAHELGHLILANRLSENLDLEKAGNRFAGALLFPDVSVKKYLGAKRSSLESREIQALKYEFGLSMFAIIRRAFDLEIIKESYYSNLAIHFRMKGWHKNEPGEQIKPENENIFSNLVFHALAEEYIGDSKAAELLSLSLDNFRRYRSMEEINAAPCQ</sequence>
<dbReference type="PROSITE" id="PS50943">
    <property type="entry name" value="HTH_CROC1"/>
    <property type="match status" value="1"/>
</dbReference>
<dbReference type="Pfam" id="PF06114">
    <property type="entry name" value="Peptidase_M78"/>
    <property type="match status" value="1"/>
</dbReference>
<keyword evidence="4" id="KW-1185">Reference proteome</keyword>
<dbReference type="eggNOG" id="COG2856">
    <property type="taxonomic scope" value="Bacteria"/>
</dbReference>
<dbReference type="Proteomes" id="UP000002216">
    <property type="component" value="Chromosome"/>
</dbReference>
<dbReference type="InterPro" id="IPR052345">
    <property type="entry name" value="Rad_response_metalloprotease"/>
</dbReference>
<dbReference type="SUPFAM" id="SSF47413">
    <property type="entry name" value="lambda repressor-like DNA-binding domains"/>
    <property type="match status" value="1"/>
</dbReference>
<dbReference type="GO" id="GO:0003677">
    <property type="term" value="F:DNA binding"/>
    <property type="evidence" value="ECO:0007669"/>
    <property type="project" value="InterPro"/>
</dbReference>
<proteinExistence type="inferred from homology"/>
<protein>
    <submittedName>
        <fullName evidence="3">Helix-turn-helix domain protein</fullName>
    </submittedName>
</protein>
<evidence type="ECO:0000256" key="1">
    <source>
        <dbReference type="ARBA" id="ARBA00007227"/>
    </source>
</evidence>
<evidence type="ECO:0000313" key="4">
    <source>
        <dbReference type="Proteomes" id="UP000002216"/>
    </source>
</evidence>
<organism evidence="3 4">
    <name type="scientific">Desulfomicrobium baculatum (strain DSM 4028 / VKM B-1378 / X)</name>
    <name type="common">Desulfovibrio baculatus</name>
    <dbReference type="NCBI Taxonomy" id="525897"/>
    <lineage>
        <taxon>Bacteria</taxon>
        <taxon>Pseudomonadati</taxon>
        <taxon>Thermodesulfobacteriota</taxon>
        <taxon>Desulfovibrionia</taxon>
        <taxon>Desulfovibrionales</taxon>
        <taxon>Desulfomicrobiaceae</taxon>
        <taxon>Desulfomicrobium</taxon>
    </lineage>
</organism>